<organism evidence="8 9">
    <name type="scientific">Serpentinicella alkaliphila</name>
    <dbReference type="NCBI Taxonomy" id="1734049"/>
    <lineage>
        <taxon>Bacteria</taxon>
        <taxon>Bacillati</taxon>
        <taxon>Bacillota</taxon>
        <taxon>Clostridia</taxon>
        <taxon>Peptostreptococcales</taxon>
        <taxon>Natronincolaceae</taxon>
        <taxon>Serpentinicella</taxon>
    </lineage>
</organism>
<dbReference type="PROSITE" id="PS00634">
    <property type="entry name" value="RIBOSOMAL_L30"/>
    <property type="match status" value="1"/>
</dbReference>
<evidence type="ECO:0000256" key="5">
    <source>
        <dbReference type="HAMAP-Rule" id="MF_01371"/>
    </source>
</evidence>
<keyword evidence="9" id="KW-1185">Reference proteome</keyword>
<dbReference type="GO" id="GO:0022625">
    <property type="term" value="C:cytosolic large ribosomal subunit"/>
    <property type="evidence" value="ECO:0007669"/>
    <property type="project" value="TreeGrafter"/>
</dbReference>
<proteinExistence type="inferred from homology"/>
<dbReference type="NCBIfam" id="TIGR01308">
    <property type="entry name" value="rpmD_bact"/>
    <property type="match status" value="1"/>
</dbReference>
<evidence type="ECO:0000313" key="8">
    <source>
        <dbReference type="EMBL" id="TCQ01622.1"/>
    </source>
</evidence>
<feature type="domain" description="Large ribosomal subunit protein uL30-like ferredoxin-like fold" evidence="7">
    <location>
        <begin position="5"/>
        <end position="54"/>
    </location>
</feature>
<dbReference type="CDD" id="cd01658">
    <property type="entry name" value="Ribosomal_L30"/>
    <property type="match status" value="1"/>
</dbReference>
<dbReference type="HAMAP" id="MF_01371_B">
    <property type="entry name" value="Ribosomal_uL30_B"/>
    <property type="match status" value="1"/>
</dbReference>
<protein>
    <recommendedName>
        <fullName evidence="5">Large ribosomal subunit protein uL30</fullName>
    </recommendedName>
</protein>
<dbReference type="InterPro" id="IPR005996">
    <property type="entry name" value="Ribosomal_uL30_bac-type"/>
</dbReference>
<dbReference type="Proteomes" id="UP000295504">
    <property type="component" value="Unassembled WGS sequence"/>
</dbReference>
<dbReference type="EMBL" id="SLYC01000025">
    <property type="protein sequence ID" value="TCQ01622.1"/>
    <property type="molecule type" value="Genomic_DNA"/>
</dbReference>
<dbReference type="SUPFAM" id="SSF55129">
    <property type="entry name" value="Ribosomal protein L30p/L7e"/>
    <property type="match status" value="1"/>
</dbReference>
<dbReference type="AlphaFoldDB" id="A0A4R2THD3"/>
<dbReference type="RefSeq" id="WP_132848858.1">
    <property type="nucleotide sequence ID" value="NZ_CP058648.1"/>
</dbReference>
<comment type="subunit">
    <text evidence="2 5">Part of the 50S ribosomal subunit.</text>
</comment>
<dbReference type="Pfam" id="PF00327">
    <property type="entry name" value="Ribosomal_L30"/>
    <property type="match status" value="1"/>
</dbReference>
<evidence type="ECO:0000256" key="2">
    <source>
        <dbReference type="ARBA" id="ARBA00011838"/>
    </source>
</evidence>
<gene>
    <name evidence="5" type="primary">rpmD</name>
    <name evidence="8" type="ORF">EDD79_102529</name>
</gene>
<comment type="caution">
    <text evidence="8">The sequence shown here is derived from an EMBL/GenBank/DDBJ whole genome shotgun (WGS) entry which is preliminary data.</text>
</comment>
<dbReference type="InterPro" id="IPR016082">
    <property type="entry name" value="Ribosomal_uL30_ferredoxin-like"/>
</dbReference>
<reference evidence="8 9" key="1">
    <citation type="submission" date="2019-03" db="EMBL/GenBank/DDBJ databases">
        <title>Genomic Encyclopedia of Type Strains, Phase IV (KMG-IV): sequencing the most valuable type-strain genomes for metagenomic binning, comparative biology and taxonomic classification.</title>
        <authorList>
            <person name="Goeker M."/>
        </authorList>
    </citation>
    <scope>NUCLEOTIDE SEQUENCE [LARGE SCALE GENOMIC DNA]</scope>
    <source>
        <strain evidence="8 9">DSM 100013</strain>
    </source>
</reference>
<dbReference type="FunFam" id="3.30.1390.20:FF:000001">
    <property type="entry name" value="50S ribosomal protein L30"/>
    <property type="match status" value="1"/>
</dbReference>
<evidence type="ECO:0000256" key="6">
    <source>
        <dbReference type="RuleBase" id="RU003734"/>
    </source>
</evidence>
<evidence type="ECO:0000256" key="3">
    <source>
        <dbReference type="ARBA" id="ARBA00022980"/>
    </source>
</evidence>
<evidence type="ECO:0000313" key="9">
    <source>
        <dbReference type="Proteomes" id="UP000295504"/>
    </source>
</evidence>
<dbReference type="InterPro" id="IPR018038">
    <property type="entry name" value="Ribosomal_uL30_CS"/>
</dbReference>
<evidence type="ECO:0000256" key="4">
    <source>
        <dbReference type="ARBA" id="ARBA00023274"/>
    </source>
</evidence>
<name>A0A4R2THD3_9FIRM</name>
<accession>A0A4R2THD3</accession>
<evidence type="ECO:0000259" key="7">
    <source>
        <dbReference type="Pfam" id="PF00327"/>
    </source>
</evidence>
<keyword evidence="3 5" id="KW-0689">Ribosomal protein</keyword>
<dbReference type="InterPro" id="IPR036919">
    <property type="entry name" value="Ribo_uL30_ferredoxin-like_sf"/>
</dbReference>
<dbReference type="OrthoDB" id="9812790at2"/>
<dbReference type="GO" id="GO:0003735">
    <property type="term" value="F:structural constituent of ribosome"/>
    <property type="evidence" value="ECO:0007669"/>
    <property type="project" value="InterPro"/>
</dbReference>
<dbReference type="PIRSF" id="PIRSF002211">
    <property type="entry name" value="Ribosomal_L30_bac-type"/>
    <property type="match status" value="1"/>
</dbReference>
<keyword evidence="4 5" id="KW-0687">Ribonucleoprotein</keyword>
<dbReference type="GO" id="GO:0006412">
    <property type="term" value="P:translation"/>
    <property type="evidence" value="ECO:0007669"/>
    <property type="project" value="UniProtKB-UniRule"/>
</dbReference>
<sequence>MSTLNIKLVRSVIGTLPNQRKTVEALGLRKIGQSVEKPDNAQTRGMIEVVKHLVEVKEA</sequence>
<evidence type="ECO:0000256" key="1">
    <source>
        <dbReference type="ARBA" id="ARBA00007594"/>
    </source>
</evidence>
<dbReference type="PANTHER" id="PTHR15892">
    <property type="entry name" value="MITOCHONDRIAL RIBOSOMAL PROTEIN L30"/>
    <property type="match status" value="1"/>
</dbReference>
<dbReference type="PANTHER" id="PTHR15892:SF2">
    <property type="entry name" value="LARGE RIBOSOMAL SUBUNIT PROTEIN UL30M"/>
    <property type="match status" value="1"/>
</dbReference>
<comment type="similarity">
    <text evidence="1 5 6">Belongs to the universal ribosomal protein uL30 family.</text>
</comment>
<dbReference type="Gene3D" id="3.30.1390.20">
    <property type="entry name" value="Ribosomal protein L30, ferredoxin-like fold domain"/>
    <property type="match status" value="1"/>
</dbReference>